<protein>
    <submittedName>
        <fullName evidence="1">Uncharacterized protein</fullName>
    </submittedName>
</protein>
<evidence type="ECO:0000313" key="1">
    <source>
        <dbReference type="EMBL" id="KAJ1702017.1"/>
    </source>
</evidence>
<accession>A0A9Q0CXK3</accession>
<reference evidence="1" key="1">
    <citation type="journal article" date="2022" name="Cell">
        <title>Repeat-based holocentromeres influence genome architecture and karyotype evolution.</title>
        <authorList>
            <person name="Hofstatter P.G."/>
            <person name="Thangavel G."/>
            <person name="Lux T."/>
            <person name="Neumann P."/>
            <person name="Vondrak T."/>
            <person name="Novak P."/>
            <person name="Zhang M."/>
            <person name="Costa L."/>
            <person name="Castellani M."/>
            <person name="Scott A."/>
            <person name="Toegelov H."/>
            <person name="Fuchs J."/>
            <person name="Mata-Sucre Y."/>
            <person name="Dias Y."/>
            <person name="Vanzela A.L.L."/>
            <person name="Huettel B."/>
            <person name="Almeida C.C.S."/>
            <person name="Simkova H."/>
            <person name="Souza G."/>
            <person name="Pedrosa-Harand A."/>
            <person name="Macas J."/>
            <person name="Mayer K.F.X."/>
            <person name="Houben A."/>
            <person name="Marques A."/>
        </authorList>
    </citation>
    <scope>NUCLEOTIDE SEQUENCE</scope>
    <source>
        <strain evidence="1">RhyBre1mFocal</strain>
    </source>
</reference>
<name>A0A9Q0CXK3_9POAL</name>
<dbReference type="Proteomes" id="UP001151287">
    <property type="component" value="Unassembled WGS sequence"/>
</dbReference>
<dbReference type="AlphaFoldDB" id="A0A9Q0CXK3"/>
<keyword evidence="2" id="KW-1185">Reference proteome</keyword>
<dbReference type="EMBL" id="JAMQYH010000001">
    <property type="protein sequence ID" value="KAJ1702017.1"/>
    <property type="molecule type" value="Genomic_DNA"/>
</dbReference>
<dbReference type="OrthoDB" id="636737at2759"/>
<proteinExistence type="predicted"/>
<comment type="caution">
    <text evidence="1">The sequence shown here is derived from an EMBL/GenBank/DDBJ whole genome shotgun (WGS) entry which is preliminary data.</text>
</comment>
<organism evidence="1 2">
    <name type="scientific">Rhynchospora breviuscula</name>
    <dbReference type="NCBI Taxonomy" id="2022672"/>
    <lineage>
        <taxon>Eukaryota</taxon>
        <taxon>Viridiplantae</taxon>
        <taxon>Streptophyta</taxon>
        <taxon>Embryophyta</taxon>
        <taxon>Tracheophyta</taxon>
        <taxon>Spermatophyta</taxon>
        <taxon>Magnoliopsida</taxon>
        <taxon>Liliopsida</taxon>
        <taxon>Poales</taxon>
        <taxon>Cyperaceae</taxon>
        <taxon>Cyperoideae</taxon>
        <taxon>Rhynchosporeae</taxon>
        <taxon>Rhynchospora</taxon>
    </lineage>
</organism>
<gene>
    <name evidence="1" type="ORF">LUZ63_001796</name>
</gene>
<evidence type="ECO:0000313" key="2">
    <source>
        <dbReference type="Proteomes" id="UP001151287"/>
    </source>
</evidence>
<sequence length="210" mass="24103">MTIGFFSRNESKLLVLYSFSVCIRRLLSLEGSLYLFSPNYSYEEALIGLLASRVQQLCWIVGWVPNCGQCCIWQGDLIVCFGGWCINRIFELLLVETRPEIWLICTSLLNRLKGIIEPAFLVEQPPLLPCFCFDLLDSVAMGLELASSYETSRARFKRKYAARNMAREAYYSISCRSHAYFESGDMVVIKRAMDLMSVLQHYSNELLLDL</sequence>